<keyword evidence="7" id="KW-0560">Oxidoreductase</keyword>
<dbReference type="InterPro" id="IPR036396">
    <property type="entry name" value="Cyt_P450_sf"/>
</dbReference>
<evidence type="ECO:0008006" key="10">
    <source>
        <dbReference type="Google" id="ProtNLM"/>
    </source>
</evidence>
<keyword evidence="9" id="KW-1185">Reference proteome</keyword>
<dbReference type="GO" id="GO:0020037">
    <property type="term" value="F:heme binding"/>
    <property type="evidence" value="ECO:0007669"/>
    <property type="project" value="InterPro"/>
</dbReference>
<gene>
    <name evidence="8" type="ORF">HYALB_00003298</name>
</gene>
<evidence type="ECO:0000313" key="8">
    <source>
        <dbReference type="EMBL" id="CAG8971962.1"/>
    </source>
</evidence>
<dbReference type="AlphaFoldDB" id="A0A9N9LG42"/>
<evidence type="ECO:0000313" key="9">
    <source>
        <dbReference type="Proteomes" id="UP000701801"/>
    </source>
</evidence>
<dbReference type="InterPro" id="IPR050529">
    <property type="entry name" value="CYP450_sterol_14alpha_dmase"/>
</dbReference>
<organism evidence="8 9">
    <name type="scientific">Hymenoscyphus albidus</name>
    <dbReference type="NCBI Taxonomy" id="595503"/>
    <lineage>
        <taxon>Eukaryota</taxon>
        <taxon>Fungi</taxon>
        <taxon>Dikarya</taxon>
        <taxon>Ascomycota</taxon>
        <taxon>Pezizomycotina</taxon>
        <taxon>Leotiomycetes</taxon>
        <taxon>Helotiales</taxon>
        <taxon>Helotiaceae</taxon>
        <taxon>Hymenoscyphus</taxon>
    </lineage>
</organism>
<dbReference type="EMBL" id="CAJVRM010000031">
    <property type="protein sequence ID" value="CAG8971962.1"/>
    <property type="molecule type" value="Genomic_DNA"/>
</dbReference>
<dbReference type="PANTHER" id="PTHR24304:SF2">
    <property type="entry name" value="24-HYDROXYCHOLESTEROL 7-ALPHA-HYDROXYLASE"/>
    <property type="match status" value="1"/>
</dbReference>
<dbReference type="Proteomes" id="UP000701801">
    <property type="component" value="Unassembled WGS sequence"/>
</dbReference>
<evidence type="ECO:0000256" key="5">
    <source>
        <dbReference type="ARBA" id="ARBA00023004"/>
    </source>
</evidence>
<keyword evidence="5 6" id="KW-0408">Iron</keyword>
<dbReference type="InterPro" id="IPR002403">
    <property type="entry name" value="Cyt_P450_E_grp-IV"/>
</dbReference>
<dbReference type="Pfam" id="PF00067">
    <property type="entry name" value="p450"/>
    <property type="match status" value="1"/>
</dbReference>
<reference evidence="8" key="1">
    <citation type="submission" date="2021-07" db="EMBL/GenBank/DDBJ databases">
        <authorList>
            <person name="Durling M."/>
        </authorList>
    </citation>
    <scope>NUCLEOTIDE SEQUENCE</scope>
</reference>
<keyword evidence="3 6" id="KW-0349">Heme</keyword>
<dbReference type="InterPro" id="IPR001128">
    <property type="entry name" value="Cyt_P450"/>
</dbReference>
<keyword evidence="4 6" id="KW-0479">Metal-binding</keyword>
<protein>
    <recommendedName>
        <fullName evidence="10">Cytochrome P450</fullName>
    </recommendedName>
</protein>
<comment type="similarity">
    <text evidence="2 7">Belongs to the cytochrome P450 family.</text>
</comment>
<comment type="caution">
    <text evidence="8">The sequence shown here is derived from an EMBL/GenBank/DDBJ whole genome shotgun (WGS) entry which is preliminary data.</text>
</comment>
<name>A0A9N9LG42_9HELO</name>
<dbReference type="PROSITE" id="PS00086">
    <property type="entry name" value="CYTOCHROME_P450"/>
    <property type="match status" value="1"/>
</dbReference>
<accession>A0A9N9LG42</accession>
<feature type="binding site" description="axial binding residue" evidence="6">
    <location>
        <position position="441"/>
    </location>
    <ligand>
        <name>heme</name>
        <dbReference type="ChEBI" id="CHEBI:30413"/>
    </ligand>
    <ligandPart>
        <name>Fe</name>
        <dbReference type="ChEBI" id="CHEBI:18248"/>
    </ligandPart>
</feature>
<proteinExistence type="inferred from homology"/>
<dbReference type="SUPFAM" id="SSF48264">
    <property type="entry name" value="Cytochrome P450"/>
    <property type="match status" value="1"/>
</dbReference>
<dbReference type="OrthoDB" id="1470350at2759"/>
<dbReference type="GO" id="GO:0016705">
    <property type="term" value="F:oxidoreductase activity, acting on paired donors, with incorporation or reduction of molecular oxygen"/>
    <property type="evidence" value="ECO:0007669"/>
    <property type="project" value="InterPro"/>
</dbReference>
<evidence type="ECO:0000256" key="1">
    <source>
        <dbReference type="ARBA" id="ARBA00001971"/>
    </source>
</evidence>
<keyword evidence="7" id="KW-0503">Monooxygenase</keyword>
<dbReference type="Gene3D" id="1.10.630.10">
    <property type="entry name" value="Cytochrome P450"/>
    <property type="match status" value="1"/>
</dbReference>
<evidence type="ECO:0000256" key="6">
    <source>
        <dbReference type="PIRSR" id="PIRSR602403-1"/>
    </source>
</evidence>
<evidence type="ECO:0000256" key="4">
    <source>
        <dbReference type="ARBA" id="ARBA00022723"/>
    </source>
</evidence>
<evidence type="ECO:0000256" key="2">
    <source>
        <dbReference type="ARBA" id="ARBA00010617"/>
    </source>
</evidence>
<comment type="cofactor">
    <cofactor evidence="1 6">
        <name>heme</name>
        <dbReference type="ChEBI" id="CHEBI:30413"/>
    </cofactor>
</comment>
<dbReference type="GO" id="GO:0008395">
    <property type="term" value="F:steroid hydroxylase activity"/>
    <property type="evidence" value="ECO:0007669"/>
    <property type="project" value="TreeGrafter"/>
</dbReference>
<evidence type="ECO:0000256" key="7">
    <source>
        <dbReference type="RuleBase" id="RU000461"/>
    </source>
</evidence>
<evidence type="ECO:0000256" key="3">
    <source>
        <dbReference type="ARBA" id="ARBA00022617"/>
    </source>
</evidence>
<dbReference type="PANTHER" id="PTHR24304">
    <property type="entry name" value="CYTOCHROME P450 FAMILY 7"/>
    <property type="match status" value="1"/>
</dbReference>
<dbReference type="InterPro" id="IPR017972">
    <property type="entry name" value="Cyt_P450_CS"/>
</dbReference>
<dbReference type="CDD" id="cd11040">
    <property type="entry name" value="CYP7_CYP8-like"/>
    <property type="match status" value="1"/>
</dbReference>
<sequence length="499" mass="56266">MLLKTNPHPRRKFGTGIPLRIKLGSRNLIYISSPSAILALFRHSKDLTTIPSIVRLLQNTFGAPKSIRMILERDNTGLSQTPIDGSNPLAEKDRYWYNMHRVLHTNLQGTSLEELSSRFIKNLEGELEKLCDGLEGNWFDFPDFSELVRRVCFKASVVALCGPHIFDLLPNFADLFWDFDANIIDLSNGKPRWLIPNGYRARDRYLAAVKKWNLFAKENARDCGDAEWDEFYGSKVMRERAQVLGKIEGFSADMLASQTSAMIWGASGNIIPAISWCLIETLTRPSLLTSVLQEITPSSAADILNISSLLSSPLLQSLFSEVLRLRTSVTVQRTPRSDFQLGSYKIPKGSVMFSSSWHEQRDPTIWNESPTLRSPVPHPLTDFWAERFLIYDDDPYSGPSLPSTTTSPTSKPPYDTTMKPKFTITPVSGSFIPFGGGKKVCPGRFYAKYEAICGMALFLSMYEIELDVKAGEVEMNKKFFFGGVMPSKNKISGRMRRRL</sequence>
<dbReference type="PRINTS" id="PR00465">
    <property type="entry name" value="EP450IV"/>
</dbReference>
<dbReference type="GO" id="GO:0005506">
    <property type="term" value="F:iron ion binding"/>
    <property type="evidence" value="ECO:0007669"/>
    <property type="project" value="InterPro"/>
</dbReference>